<dbReference type="Proteomes" id="UP000190648">
    <property type="component" value="Unassembled WGS sequence"/>
</dbReference>
<accession>A0A1V4KAE8</accession>
<proteinExistence type="predicted"/>
<evidence type="ECO:0000313" key="1">
    <source>
        <dbReference type="EMBL" id="OPJ81388.1"/>
    </source>
</evidence>
<evidence type="ECO:0000313" key="2">
    <source>
        <dbReference type="Proteomes" id="UP000190648"/>
    </source>
</evidence>
<gene>
    <name evidence="1" type="ORF">AV530_009851</name>
</gene>
<dbReference type="AlphaFoldDB" id="A0A1V4KAE8"/>
<organism evidence="1 2">
    <name type="scientific">Patagioenas fasciata monilis</name>
    <dbReference type="NCBI Taxonomy" id="372326"/>
    <lineage>
        <taxon>Eukaryota</taxon>
        <taxon>Metazoa</taxon>
        <taxon>Chordata</taxon>
        <taxon>Craniata</taxon>
        <taxon>Vertebrata</taxon>
        <taxon>Euteleostomi</taxon>
        <taxon>Archelosauria</taxon>
        <taxon>Archosauria</taxon>
        <taxon>Dinosauria</taxon>
        <taxon>Saurischia</taxon>
        <taxon>Theropoda</taxon>
        <taxon>Coelurosauria</taxon>
        <taxon>Aves</taxon>
        <taxon>Neognathae</taxon>
        <taxon>Neoaves</taxon>
        <taxon>Columbimorphae</taxon>
        <taxon>Columbiformes</taxon>
        <taxon>Columbidae</taxon>
        <taxon>Patagioenas</taxon>
    </lineage>
</organism>
<protein>
    <submittedName>
        <fullName evidence="1">Uncharacterized protein</fullName>
    </submittedName>
</protein>
<keyword evidence="2" id="KW-1185">Reference proteome</keyword>
<comment type="caution">
    <text evidence="1">The sequence shown here is derived from an EMBL/GenBank/DDBJ whole genome shotgun (WGS) entry which is preliminary data.</text>
</comment>
<sequence length="70" mass="8013">MRGDLNAVLVLIGKVEKKQRHGAHLMYEGQRAGYGVGRTYLKLLPVASQPNSKCLKTRQDSFWHHLRLQL</sequence>
<name>A0A1V4KAE8_PATFA</name>
<reference evidence="1 2" key="1">
    <citation type="submission" date="2016-02" db="EMBL/GenBank/DDBJ databases">
        <title>Band-tailed pigeon sequencing and assembly.</title>
        <authorList>
            <person name="Soares A.E."/>
            <person name="Novak B.J."/>
            <person name="Rice E.S."/>
            <person name="O'Connell B."/>
            <person name="Chang D."/>
            <person name="Weber S."/>
            <person name="Shapiro B."/>
        </authorList>
    </citation>
    <scope>NUCLEOTIDE SEQUENCE [LARGE SCALE GENOMIC DNA]</scope>
    <source>
        <strain evidence="1">BTP2013</strain>
        <tissue evidence="1">Blood</tissue>
    </source>
</reference>
<dbReference type="EMBL" id="LSYS01003973">
    <property type="protein sequence ID" value="OPJ81388.1"/>
    <property type="molecule type" value="Genomic_DNA"/>
</dbReference>